<dbReference type="RefSeq" id="XP_051447010.1">
    <property type="nucleotide sequence ID" value="XM_051587236.1"/>
</dbReference>
<feature type="transmembrane region" description="Helical" evidence="2">
    <location>
        <begin position="114"/>
        <end position="136"/>
    </location>
</feature>
<organism evidence="3 4">
    <name type="scientific">Umbelopsis ramanniana AG</name>
    <dbReference type="NCBI Taxonomy" id="1314678"/>
    <lineage>
        <taxon>Eukaryota</taxon>
        <taxon>Fungi</taxon>
        <taxon>Fungi incertae sedis</taxon>
        <taxon>Mucoromycota</taxon>
        <taxon>Mucoromycotina</taxon>
        <taxon>Umbelopsidomycetes</taxon>
        <taxon>Umbelopsidales</taxon>
        <taxon>Umbelopsidaceae</taxon>
        <taxon>Umbelopsis</taxon>
    </lineage>
</organism>
<evidence type="ECO:0000256" key="2">
    <source>
        <dbReference type="SAM" id="Phobius"/>
    </source>
</evidence>
<feature type="transmembrane region" description="Helical" evidence="2">
    <location>
        <begin position="77"/>
        <end position="102"/>
    </location>
</feature>
<dbReference type="GeneID" id="75912583"/>
<keyword evidence="2" id="KW-0472">Membrane</keyword>
<evidence type="ECO:0000313" key="3">
    <source>
        <dbReference type="EMBL" id="KAI8582006.1"/>
    </source>
</evidence>
<feature type="transmembrane region" description="Helical" evidence="2">
    <location>
        <begin position="156"/>
        <end position="180"/>
    </location>
</feature>
<keyword evidence="2" id="KW-1133">Transmembrane helix</keyword>
<evidence type="ECO:0000313" key="4">
    <source>
        <dbReference type="Proteomes" id="UP001206595"/>
    </source>
</evidence>
<reference evidence="3" key="1">
    <citation type="submission" date="2021-06" db="EMBL/GenBank/DDBJ databases">
        <authorList>
            <consortium name="DOE Joint Genome Institute"/>
            <person name="Mondo S.J."/>
            <person name="Amses K.R."/>
            <person name="Simmons D.R."/>
            <person name="Longcore J.E."/>
            <person name="Seto K."/>
            <person name="Alves G.H."/>
            <person name="Bonds A.E."/>
            <person name="Quandt C.A."/>
            <person name="Davis W.J."/>
            <person name="Chang Y."/>
            <person name="Letcher P.M."/>
            <person name="Powell M.J."/>
            <person name="Kuo A."/>
            <person name="Labutti K."/>
            <person name="Pangilinan J."/>
            <person name="Andreopoulos W."/>
            <person name="Tritt A."/>
            <person name="Riley R."/>
            <person name="Hundley H."/>
            <person name="Johnson J."/>
            <person name="Lipzen A."/>
            <person name="Barry K."/>
            <person name="Berbee M.L."/>
            <person name="Buchler N.E."/>
            <person name="Grigoriev I.V."/>
            <person name="Spatafora J.W."/>
            <person name="Stajich J.E."/>
            <person name="James T.Y."/>
        </authorList>
    </citation>
    <scope>NUCLEOTIDE SEQUENCE</scope>
    <source>
        <strain evidence="3">AG</strain>
    </source>
</reference>
<dbReference type="EMBL" id="MU620903">
    <property type="protein sequence ID" value="KAI8582006.1"/>
    <property type="molecule type" value="Genomic_DNA"/>
</dbReference>
<protein>
    <submittedName>
        <fullName evidence="3">Uncharacterized protein</fullName>
    </submittedName>
</protein>
<keyword evidence="4" id="KW-1185">Reference proteome</keyword>
<name>A0AAD5EDQ6_UMBRA</name>
<comment type="caution">
    <text evidence="3">The sequence shown here is derived from an EMBL/GenBank/DDBJ whole genome shotgun (WGS) entry which is preliminary data.</text>
</comment>
<gene>
    <name evidence="3" type="ORF">K450DRAFT_230349</name>
</gene>
<sequence length="217" mass="24328">MRTPPATMSSTINPRVILFSLIFTKLAFDRICYLASLVNPSADPQAPILDVLEYGHPSSGDEIYKMISSYGPKGRQAYLSLSLFDTGFVLIRVIPLCVFAQWAYNKYPRIANPLIYFFAAASVWEVLENAMVWFVVKQFPRRYDGIASLLVHWISIKWYTLYVTCASLAIGVLVGIYHSFHALLADSVLMDKDRTNPKPVVKRPVAGGSAQRSKKAD</sequence>
<feature type="region of interest" description="Disordered" evidence="1">
    <location>
        <begin position="195"/>
        <end position="217"/>
    </location>
</feature>
<proteinExistence type="predicted"/>
<dbReference type="AlphaFoldDB" id="A0AAD5EDQ6"/>
<dbReference type="Proteomes" id="UP001206595">
    <property type="component" value="Unassembled WGS sequence"/>
</dbReference>
<accession>A0AAD5EDQ6</accession>
<reference evidence="3" key="2">
    <citation type="journal article" date="2022" name="Proc. Natl. Acad. Sci. U.S.A.">
        <title>Diploid-dominant life cycles characterize the early evolution of Fungi.</title>
        <authorList>
            <person name="Amses K.R."/>
            <person name="Simmons D.R."/>
            <person name="Longcore J.E."/>
            <person name="Mondo S.J."/>
            <person name="Seto K."/>
            <person name="Jeronimo G.H."/>
            <person name="Bonds A.E."/>
            <person name="Quandt C.A."/>
            <person name="Davis W.J."/>
            <person name="Chang Y."/>
            <person name="Federici B.A."/>
            <person name="Kuo A."/>
            <person name="LaButti K."/>
            <person name="Pangilinan J."/>
            <person name="Andreopoulos W."/>
            <person name="Tritt A."/>
            <person name="Riley R."/>
            <person name="Hundley H."/>
            <person name="Johnson J."/>
            <person name="Lipzen A."/>
            <person name="Barry K."/>
            <person name="Lang B.F."/>
            <person name="Cuomo C.A."/>
            <person name="Buchler N.E."/>
            <person name="Grigoriev I.V."/>
            <person name="Spatafora J.W."/>
            <person name="Stajich J.E."/>
            <person name="James T.Y."/>
        </authorList>
    </citation>
    <scope>NUCLEOTIDE SEQUENCE</scope>
    <source>
        <strain evidence="3">AG</strain>
    </source>
</reference>
<evidence type="ECO:0000256" key="1">
    <source>
        <dbReference type="SAM" id="MobiDB-lite"/>
    </source>
</evidence>
<keyword evidence="2" id="KW-0812">Transmembrane</keyword>